<keyword evidence="4" id="KW-0408">Iron</keyword>
<dbReference type="InterPro" id="IPR009010">
    <property type="entry name" value="Asp_de-COase-like_dom_sf"/>
</dbReference>
<keyword evidence="3 7" id="KW-0560">Oxidoreductase</keyword>
<dbReference type="GO" id="GO:0015942">
    <property type="term" value="P:formate metabolic process"/>
    <property type="evidence" value="ECO:0007669"/>
    <property type="project" value="InterPro"/>
</dbReference>
<dbReference type="InterPro" id="IPR006657">
    <property type="entry name" value="MoPterin_dinucl-bd_dom"/>
</dbReference>
<reference evidence="7 8" key="1">
    <citation type="submission" date="2023-06" db="EMBL/GenBank/DDBJ databases">
        <title>Genome sequence of Methancorpusculaceae sp. Cs1.</title>
        <authorList>
            <person name="Protasov E."/>
            <person name="Platt K."/>
            <person name="Poehlein A."/>
            <person name="Daniel R."/>
            <person name="Brune A."/>
        </authorList>
    </citation>
    <scope>NUCLEOTIDE SEQUENCE [LARGE SCALE GENOMIC DNA]</scope>
    <source>
        <strain evidence="7 8">Cs1</strain>
    </source>
</reference>
<keyword evidence="2" id="KW-0479">Metal-binding</keyword>
<dbReference type="Gene3D" id="2.20.25.90">
    <property type="entry name" value="ADC-like domains"/>
    <property type="match status" value="1"/>
</dbReference>
<dbReference type="InterPro" id="IPR006963">
    <property type="entry name" value="Mopterin_OxRdtase_4Fe-4S_dom"/>
</dbReference>
<evidence type="ECO:0000313" key="8">
    <source>
        <dbReference type="Proteomes" id="UP001283212"/>
    </source>
</evidence>
<dbReference type="GO" id="GO:0043546">
    <property type="term" value="F:molybdopterin cofactor binding"/>
    <property type="evidence" value="ECO:0007669"/>
    <property type="project" value="InterPro"/>
</dbReference>
<dbReference type="InterPro" id="IPR006655">
    <property type="entry name" value="Mopterin_OxRdtase_prok_CS"/>
</dbReference>
<dbReference type="GO" id="GO:0008863">
    <property type="term" value="F:formate dehydrogenase (NAD+) activity"/>
    <property type="evidence" value="ECO:0007669"/>
    <property type="project" value="UniProtKB-EC"/>
</dbReference>
<protein>
    <submittedName>
        <fullName evidence="7">Formate dehydrogenase H</fullName>
        <ecNumber evidence="7">1.17.1.9</ecNumber>
    </submittedName>
</protein>
<evidence type="ECO:0000256" key="4">
    <source>
        <dbReference type="ARBA" id="ARBA00023004"/>
    </source>
</evidence>
<evidence type="ECO:0000256" key="2">
    <source>
        <dbReference type="ARBA" id="ARBA00022723"/>
    </source>
</evidence>
<dbReference type="InterPro" id="IPR006656">
    <property type="entry name" value="Mopterin_OxRdtase"/>
</dbReference>
<gene>
    <name evidence="7" type="primary">fdhF_4</name>
    <name evidence="7" type="ORF">McpCs1_18950</name>
</gene>
<dbReference type="Proteomes" id="UP001283212">
    <property type="component" value="Unassembled WGS sequence"/>
</dbReference>
<sequence length="689" mass="76694">MEIKYVTTTCPYCGAGCTFNLVVKDGKICDVQPCQRGPVNEGKLCPKGIYGWEFINSEDRLTTPLIKDKATGKFKSATWDEALAVVAENFAKYSPDEIAVISSARCCNEDNYAMQKFARIVLKTPNVDHCARLCHAPTVAGLNMVFGSGASTNSFDDLAITDCLFIIGSNNFEAHPLAARRMMQAKAKGAHVIVCDPRMTPTAKQAHLHIQHYPGTDIQLLNCLMKQIIERGWVDEEFVKNRTNGYDELKACVLQDKYSIENTSAICGVPAEKIEQVLTWLRECQHKTAFVHCLGITQHTVGVDNVRSIAFVQTLLGNIGKPGCGVNALRGQNNVQGSCDMGALPNVYAGYLKVTDPDAAKKVAAYWGVPEIPNGKLGLHIPEMLETLEEHPDKLKCMYLMGENPVISDPDSKNVEKGMENCEFLVVQDIFETETTRYADVVLPGACYAEEDGTQTNAERRVQRFRKAADAPGESKLDWEIMKMIAEKMGYGQYFQWQTTEDVFNEMRGITPQYSGITYAKLEGDGIQWPCPTEDHPGTPILHIEKFAGMPDGKAKLEAIEHRAPAEVIDAEYPVWLTTGATIWHWPSGSMTRRCEQLDRDAPTAWLEMNPIDAAKYNIKDDEKVILYSRRGEVAVNARITPNIKEGVFFMPFHFTEARANLVTNTAYDPVSRTPEFKVCAVNVKKMEA</sequence>
<dbReference type="SMART" id="SM00926">
    <property type="entry name" value="Molybdop_Fe4S4"/>
    <property type="match status" value="1"/>
</dbReference>
<dbReference type="PANTHER" id="PTHR43105:SF14">
    <property type="entry name" value="FORMATE DEHYDROGENASE H"/>
    <property type="match status" value="1"/>
</dbReference>
<dbReference type="GO" id="GO:0022904">
    <property type="term" value="P:respiratory electron transport chain"/>
    <property type="evidence" value="ECO:0007669"/>
    <property type="project" value="TreeGrafter"/>
</dbReference>
<dbReference type="Pfam" id="PF00384">
    <property type="entry name" value="Molybdopterin"/>
    <property type="match status" value="1"/>
</dbReference>
<accession>A0AAE4MGH7</accession>
<dbReference type="InterPro" id="IPR050123">
    <property type="entry name" value="Prok_molybdopt-oxidoreductase"/>
</dbReference>
<dbReference type="CDD" id="cd02753">
    <property type="entry name" value="MopB_Formate-Dh-H"/>
    <property type="match status" value="1"/>
</dbReference>
<dbReference type="EMBL" id="JAWDKB010000014">
    <property type="protein sequence ID" value="MDV0444475.1"/>
    <property type="molecule type" value="Genomic_DNA"/>
</dbReference>
<dbReference type="GO" id="GO:0016020">
    <property type="term" value="C:membrane"/>
    <property type="evidence" value="ECO:0007669"/>
    <property type="project" value="TreeGrafter"/>
</dbReference>
<dbReference type="Pfam" id="PF04879">
    <property type="entry name" value="Molybdop_Fe4S4"/>
    <property type="match status" value="1"/>
</dbReference>
<keyword evidence="8" id="KW-1185">Reference proteome</keyword>
<evidence type="ECO:0000256" key="5">
    <source>
        <dbReference type="ARBA" id="ARBA00023014"/>
    </source>
</evidence>
<dbReference type="NCBIfam" id="TIGR01591">
    <property type="entry name" value="Fdh-alpha"/>
    <property type="match status" value="1"/>
</dbReference>
<comment type="caution">
    <text evidence="7">The sequence shown here is derived from an EMBL/GenBank/DDBJ whole genome shotgun (WGS) entry which is preliminary data.</text>
</comment>
<dbReference type="Pfam" id="PF01568">
    <property type="entry name" value="Molydop_binding"/>
    <property type="match status" value="1"/>
</dbReference>
<dbReference type="Gene3D" id="3.40.228.10">
    <property type="entry name" value="Dimethylsulfoxide Reductase, domain 2"/>
    <property type="match status" value="1"/>
</dbReference>
<evidence type="ECO:0000256" key="3">
    <source>
        <dbReference type="ARBA" id="ARBA00023002"/>
    </source>
</evidence>
<dbReference type="GO" id="GO:0003954">
    <property type="term" value="F:NADH dehydrogenase activity"/>
    <property type="evidence" value="ECO:0007669"/>
    <property type="project" value="TreeGrafter"/>
</dbReference>
<organism evidence="7 8">
    <name type="scientific">Methanorbis rubei</name>
    <dbReference type="NCBI Taxonomy" id="3028300"/>
    <lineage>
        <taxon>Archaea</taxon>
        <taxon>Methanobacteriati</taxon>
        <taxon>Methanobacteriota</taxon>
        <taxon>Stenosarchaea group</taxon>
        <taxon>Methanomicrobia</taxon>
        <taxon>Methanomicrobiales</taxon>
        <taxon>Methanocorpusculaceae</taxon>
        <taxon>Methanorbis</taxon>
    </lineage>
</organism>
<dbReference type="PROSITE" id="PS00490">
    <property type="entry name" value="MOLYBDOPTERIN_PROK_2"/>
    <property type="match status" value="1"/>
</dbReference>
<proteinExistence type="predicted"/>
<dbReference type="AlphaFoldDB" id="A0AAE4MGH7"/>
<evidence type="ECO:0000259" key="6">
    <source>
        <dbReference type="PROSITE" id="PS51669"/>
    </source>
</evidence>
<dbReference type="PANTHER" id="PTHR43105">
    <property type="entry name" value="RESPIRATORY NITRATE REDUCTASE"/>
    <property type="match status" value="1"/>
</dbReference>
<dbReference type="Gene3D" id="3.40.50.740">
    <property type="match status" value="1"/>
</dbReference>
<keyword evidence="5" id="KW-0411">Iron-sulfur</keyword>
<dbReference type="GO" id="GO:0051539">
    <property type="term" value="F:4 iron, 4 sulfur cluster binding"/>
    <property type="evidence" value="ECO:0007669"/>
    <property type="project" value="UniProtKB-KW"/>
</dbReference>
<name>A0AAE4MGH7_9EURY</name>
<keyword evidence="1" id="KW-0004">4Fe-4S</keyword>
<dbReference type="InterPro" id="IPR041924">
    <property type="entry name" value="Formate_Dh-H_N"/>
</dbReference>
<dbReference type="SUPFAM" id="SSF50692">
    <property type="entry name" value="ADC-like"/>
    <property type="match status" value="1"/>
</dbReference>
<dbReference type="GO" id="GO:0046872">
    <property type="term" value="F:metal ion binding"/>
    <property type="evidence" value="ECO:0007669"/>
    <property type="project" value="UniProtKB-KW"/>
</dbReference>
<dbReference type="PROSITE" id="PS00932">
    <property type="entry name" value="MOLYBDOPTERIN_PROK_3"/>
    <property type="match status" value="1"/>
</dbReference>
<dbReference type="SUPFAM" id="SSF53706">
    <property type="entry name" value="Formate dehydrogenase/DMSO reductase, domains 1-3"/>
    <property type="match status" value="1"/>
</dbReference>
<evidence type="ECO:0000313" key="7">
    <source>
        <dbReference type="EMBL" id="MDV0444475.1"/>
    </source>
</evidence>
<evidence type="ECO:0000256" key="1">
    <source>
        <dbReference type="ARBA" id="ARBA00022485"/>
    </source>
</evidence>
<dbReference type="PROSITE" id="PS51669">
    <property type="entry name" value="4FE4S_MOW_BIS_MGD"/>
    <property type="match status" value="1"/>
</dbReference>
<dbReference type="EC" id="1.17.1.9" evidence="7"/>
<dbReference type="InterPro" id="IPR006478">
    <property type="entry name" value="Formate_DH_asu"/>
</dbReference>
<feature type="domain" description="4Fe-4S Mo/W bis-MGD-type" evidence="6">
    <location>
        <begin position="3"/>
        <end position="59"/>
    </location>
</feature>
<dbReference type="Gene3D" id="2.40.40.20">
    <property type="match status" value="1"/>
</dbReference>